<keyword evidence="1" id="KW-0732">Signal</keyword>
<evidence type="ECO:0000259" key="4">
    <source>
        <dbReference type="Pfam" id="PF07627"/>
    </source>
</evidence>
<evidence type="ECO:0000259" key="3">
    <source>
        <dbReference type="Pfam" id="PF07626"/>
    </source>
</evidence>
<dbReference type="Pfam" id="PF07626">
    <property type="entry name" value="PSD3"/>
    <property type="match status" value="1"/>
</dbReference>
<keyword evidence="8" id="KW-1185">Reference proteome</keyword>
<feature type="domain" description="Cytochrome C Planctomycete-type" evidence="6">
    <location>
        <begin position="43"/>
        <end position="90"/>
    </location>
</feature>
<protein>
    <submittedName>
        <fullName evidence="7">DUF1592 domain-containing protein</fullName>
    </submittedName>
</protein>
<feature type="domain" description="DUF1585" evidence="2">
    <location>
        <begin position="719"/>
        <end position="791"/>
    </location>
</feature>
<dbReference type="Proteomes" id="UP001597297">
    <property type="component" value="Unassembled WGS sequence"/>
</dbReference>
<feature type="domain" description="DUF1588" evidence="4">
    <location>
        <begin position="604"/>
        <end position="701"/>
    </location>
</feature>
<dbReference type="RefSeq" id="WP_377095240.1">
    <property type="nucleotide sequence ID" value="NZ_JBHSJM010000001.1"/>
</dbReference>
<reference evidence="8" key="1">
    <citation type="journal article" date="2019" name="Int. J. Syst. Evol. Microbiol.">
        <title>The Global Catalogue of Microorganisms (GCM) 10K type strain sequencing project: providing services to taxonomists for standard genome sequencing and annotation.</title>
        <authorList>
            <consortium name="The Broad Institute Genomics Platform"/>
            <consortium name="The Broad Institute Genome Sequencing Center for Infectious Disease"/>
            <person name="Wu L."/>
            <person name="Ma J."/>
        </authorList>
    </citation>
    <scope>NUCLEOTIDE SEQUENCE [LARGE SCALE GENOMIC DNA]</scope>
    <source>
        <strain evidence="8">JCM 16545</strain>
    </source>
</reference>
<feature type="chain" id="PRO_5045064814" evidence="1">
    <location>
        <begin position="23"/>
        <end position="794"/>
    </location>
</feature>
<dbReference type="Pfam" id="PF07624">
    <property type="entry name" value="PSD2"/>
    <property type="match status" value="1"/>
</dbReference>
<comment type="caution">
    <text evidence="7">The sequence shown here is derived from an EMBL/GenBank/DDBJ whole genome shotgun (WGS) entry which is preliminary data.</text>
</comment>
<feature type="domain" description="DUF1587" evidence="3">
    <location>
        <begin position="127"/>
        <end position="187"/>
    </location>
</feature>
<dbReference type="Pfam" id="PF07627">
    <property type="entry name" value="PSCyt3"/>
    <property type="match status" value="1"/>
</dbReference>
<evidence type="ECO:0000259" key="2">
    <source>
        <dbReference type="Pfam" id="PF07624"/>
    </source>
</evidence>
<evidence type="ECO:0000313" key="8">
    <source>
        <dbReference type="Proteomes" id="UP001597297"/>
    </source>
</evidence>
<dbReference type="EMBL" id="JBHUJC010000028">
    <property type="protein sequence ID" value="MFD2276811.1"/>
    <property type="molecule type" value="Genomic_DNA"/>
</dbReference>
<dbReference type="InterPro" id="IPR011478">
    <property type="entry name" value="DUF1585"/>
</dbReference>
<sequence length="794" mass="90062">MPFFFKNIRIIFCAIAACTLQAAESPTATISQQHTVPFLKKYCIDCHGPKKQKGDFRVDTLHWTITNDTAAQEWQDILDVLNAGEMPPEDRAQPRNEEFKNVLASLSKDLHIARKTLASTGGKNIIRRINKREYAQTIKHLFGLNIEADLIPDDIRSEHFDTAGRDQYFDGALLEQYMRIGTAIAKEGFKWSGEPYADPETIRKEADLKDPEVTDSSLPMYDSGQYLYRGSRTSRYVEIPHGEDPRASYLYRVRGGAIDHDIPVRNFVAVSTPTGIFSHHTQIASLIGFTGTPEEPSAAELNLPRTTLGTDVADQKTKIRLYEPLPRGITNPGRWYPIYLKHMGAPVESNIWIDWVELEGPFYQSKYNIFGDLISEDGQNLAKTNTVGEFLEKFCFEAFRRVNPGLEYLNNLENYFKSRMEEGLDYEDAMSETIGLVLSSPGFLYLEENNFAQSQHLSQRAFATRLSYFLWSAPPDEELYKVADSRKLFQPAELRKQVTRMLADPRAEAFYHGFMSQWADLDRLEGISVNWEKFGPFSRANEFASYQEPIEFFKVLVKENLGVDQLIDSDFVVINSYLADFYGIKGNKTTSQFEKIPISKSTQRGGLITQSAFLTIGSSGDRTSPVIRGTLIMEKLLNDPPPPPPPNVPELEAASTKPLSNREMVELHRNQKVCASCHDKIDPIGFGLENFNPIGRWRETEPVGSDQVDIDSSAKLVSGMRFNGLAELKQLLQTQKHRLARNLIDSLTSYGIGRPVEFSDEEEMLKVLEYAKTTDYKLQDLIYLVANSRTFRSK</sequence>
<evidence type="ECO:0000259" key="5">
    <source>
        <dbReference type="Pfam" id="PF07631"/>
    </source>
</evidence>
<accession>A0ABW5E2I3</accession>
<evidence type="ECO:0000256" key="1">
    <source>
        <dbReference type="SAM" id="SignalP"/>
    </source>
</evidence>
<dbReference type="InterPro" id="IPR013039">
    <property type="entry name" value="DUF1588"/>
</dbReference>
<proteinExistence type="predicted"/>
<feature type="domain" description="DUF1592" evidence="5">
    <location>
        <begin position="457"/>
        <end position="584"/>
    </location>
</feature>
<dbReference type="InterPro" id="IPR013036">
    <property type="entry name" value="DUF1587"/>
</dbReference>
<feature type="signal peptide" evidence="1">
    <location>
        <begin position="1"/>
        <end position="22"/>
    </location>
</feature>
<dbReference type="InterPro" id="IPR013042">
    <property type="entry name" value="DUF1592"/>
</dbReference>
<name>A0ABW5E2I3_9BACT</name>
<organism evidence="7 8">
    <name type="scientific">Rubritalea spongiae</name>
    <dbReference type="NCBI Taxonomy" id="430797"/>
    <lineage>
        <taxon>Bacteria</taxon>
        <taxon>Pseudomonadati</taxon>
        <taxon>Verrucomicrobiota</taxon>
        <taxon>Verrucomicrobiia</taxon>
        <taxon>Verrucomicrobiales</taxon>
        <taxon>Rubritaleaceae</taxon>
        <taxon>Rubritalea</taxon>
    </lineage>
</organism>
<dbReference type="Pfam" id="PF07635">
    <property type="entry name" value="PSCyt1"/>
    <property type="match status" value="1"/>
</dbReference>
<dbReference type="Pfam" id="PF07631">
    <property type="entry name" value="PSD4"/>
    <property type="match status" value="1"/>
</dbReference>
<dbReference type="InterPro" id="IPR011429">
    <property type="entry name" value="Cyt_c_Planctomycete-type"/>
</dbReference>
<evidence type="ECO:0000313" key="7">
    <source>
        <dbReference type="EMBL" id="MFD2276811.1"/>
    </source>
</evidence>
<evidence type="ECO:0000259" key="6">
    <source>
        <dbReference type="Pfam" id="PF07635"/>
    </source>
</evidence>
<gene>
    <name evidence="7" type="ORF">ACFSQZ_10050</name>
</gene>